<dbReference type="Gene3D" id="3.90.76.10">
    <property type="entry name" value="Dipeptide-binding Protein, Domain 1"/>
    <property type="match status" value="1"/>
</dbReference>
<dbReference type="Proteomes" id="UP000092650">
    <property type="component" value="Chromosome"/>
</dbReference>
<dbReference type="AlphaFoldDB" id="A0A1C7ECR1"/>
<dbReference type="KEGG" id="ppla:BBI15_15510"/>
<feature type="signal peptide" evidence="6">
    <location>
        <begin position="1"/>
        <end position="24"/>
    </location>
</feature>
<evidence type="ECO:0000256" key="1">
    <source>
        <dbReference type="ARBA" id="ARBA00004196"/>
    </source>
</evidence>
<gene>
    <name evidence="8" type="ORF">BBI15_15510</name>
</gene>
<protein>
    <submittedName>
        <fullName evidence="8">Peptide ABC transporter substrate-binding protein</fullName>
    </submittedName>
</protein>
<dbReference type="GO" id="GO:1904680">
    <property type="term" value="F:peptide transmembrane transporter activity"/>
    <property type="evidence" value="ECO:0007669"/>
    <property type="project" value="TreeGrafter"/>
</dbReference>
<comment type="similarity">
    <text evidence="2">Belongs to the bacterial solute-binding protein 5 family.</text>
</comment>
<dbReference type="PROSITE" id="PS51257">
    <property type="entry name" value="PROKAR_LIPOPROTEIN"/>
    <property type="match status" value="1"/>
</dbReference>
<dbReference type="CDD" id="cd08504">
    <property type="entry name" value="PBP2_OppA"/>
    <property type="match status" value="1"/>
</dbReference>
<evidence type="ECO:0000256" key="4">
    <source>
        <dbReference type="ARBA" id="ARBA00022729"/>
    </source>
</evidence>
<dbReference type="STRING" id="1038856.BBI15_15510"/>
<dbReference type="PANTHER" id="PTHR30290">
    <property type="entry name" value="PERIPLASMIC BINDING COMPONENT OF ABC TRANSPORTER"/>
    <property type="match status" value="1"/>
</dbReference>
<organism evidence="8 9">
    <name type="scientific">Planococcus plakortidis</name>
    <dbReference type="NCBI Taxonomy" id="1038856"/>
    <lineage>
        <taxon>Bacteria</taxon>
        <taxon>Bacillati</taxon>
        <taxon>Bacillota</taxon>
        <taxon>Bacilli</taxon>
        <taxon>Bacillales</taxon>
        <taxon>Caryophanaceae</taxon>
        <taxon>Planococcus</taxon>
    </lineage>
</organism>
<dbReference type="InterPro" id="IPR030678">
    <property type="entry name" value="Peptide/Ni-bd"/>
</dbReference>
<name>A0A1C7ECR1_9BACL</name>
<feature type="domain" description="Solute-binding protein family 5" evidence="7">
    <location>
        <begin position="88"/>
        <end position="476"/>
    </location>
</feature>
<dbReference type="GO" id="GO:0043190">
    <property type="term" value="C:ATP-binding cassette (ABC) transporter complex"/>
    <property type="evidence" value="ECO:0007669"/>
    <property type="project" value="InterPro"/>
</dbReference>
<dbReference type="FunFam" id="3.90.76.10:FF:000001">
    <property type="entry name" value="Oligopeptide ABC transporter substrate-binding protein"/>
    <property type="match status" value="1"/>
</dbReference>
<dbReference type="Pfam" id="PF00496">
    <property type="entry name" value="SBP_bac_5"/>
    <property type="match status" value="1"/>
</dbReference>
<dbReference type="GO" id="GO:0015833">
    <property type="term" value="P:peptide transport"/>
    <property type="evidence" value="ECO:0007669"/>
    <property type="project" value="UniProtKB-KW"/>
</dbReference>
<feature type="chain" id="PRO_5039254334" evidence="6">
    <location>
        <begin position="25"/>
        <end position="561"/>
    </location>
</feature>
<reference evidence="8" key="1">
    <citation type="submission" date="2016-10" db="EMBL/GenBank/DDBJ databases">
        <authorList>
            <person name="See-Too W.S."/>
        </authorList>
    </citation>
    <scope>NUCLEOTIDE SEQUENCE [LARGE SCALE GENOMIC DNA]</scope>
    <source>
        <strain evidence="8">DSM 23997</strain>
    </source>
</reference>
<dbReference type="PIRSF" id="PIRSF002741">
    <property type="entry name" value="MppA"/>
    <property type="match status" value="1"/>
</dbReference>
<keyword evidence="9" id="KW-1185">Reference proteome</keyword>
<dbReference type="PANTHER" id="PTHR30290:SF10">
    <property type="entry name" value="PERIPLASMIC OLIGOPEPTIDE-BINDING PROTEIN-RELATED"/>
    <property type="match status" value="1"/>
</dbReference>
<evidence type="ECO:0000256" key="2">
    <source>
        <dbReference type="ARBA" id="ARBA00005695"/>
    </source>
</evidence>
<evidence type="ECO:0000256" key="3">
    <source>
        <dbReference type="ARBA" id="ARBA00022448"/>
    </source>
</evidence>
<keyword evidence="5" id="KW-0571">Peptide transport</keyword>
<dbReference type="RefSeq" id="WP_068872362.1">
    <property type="nucleotide sequence ID" value="NZ_CP016539.2"/>
</dbReference>
<sequence length="561" mass="61849">MIKRKKAWALALTASLSMALSACGNEEPPASDNESAAGNNELDSVQELRLTTGSGIPTMDSVMADDAVSFTMLNNAGEGLYRLDQQSTPIPAMASGEPEISEDGLTYTFTLREANWSDGSPVTAHDFVFAWQRAADPETGSTYGPYMMAGTIKNAAAIAEGKLDKSELGITAQDDQTLVVSLERPIPYFLSLMAFGTFYPQNEAYVTEHGDEYAMDSSKLLSNGPFVLANWDATAASWELEKNPEYWDADNVKLGKVEFNIIPDPGTGVNLYETGEADRAGLAGEFAMQYAEHEEVVRILKPSVYYLQFNQERDGKATPLANPKLRKALALSFNKQDLADIVLANGSIPADFLVPTEFTFDADQNDFRSVNGDMMEFNAEQAKALWEEGMEEEGLTEVSLEYLSGDTELSKKIDAYMKDQMEGNLSGLTLEMSQVPFNVLLDKNEAQDYDIQSTGWGPDFQDPITFLDIFASGSSQNTMSYSNEHVDELLEQAKGELALKPEERWQALAEVEKIIVEEDAAVANMYQFGSMALQKPYVHDVIAHPFTGDFSYKWAYIAGRE</sequence>
<dbReference type="Gene3D" id="3.40.190.10">
    <property type="entry name" value="Periplasmic binding protein-like II"/>
    <property type="match status" value="1"/>
</dbReference>
<keyword evidence="4 6" id="KW-0732">Signal</keyword>
<comment type="subcellular location">
    <subcellularLocation>
        <location evidence="1">Cell envelope</location>
    </subcellularLocation>
</comment>
<dbReference type="FunFam" id="3.10.105.10:FF:000001">
    <property type="entry name" value="Oligopeptide ABC transporter, oligopeptide-binding protein"/>
    <property type="match status" value="1"/>
</dbReference>
<dbReference type="InterPro" id="IPR039424">
    <property type="entry name" value="SBP_5"/>
</dbReference>
<evidence type="ECO:0000259" key="7">
    <source>
        <dbReference type="Pfam" id="PF00496"/>
    </source>
</evidence>
<keyword evidence="5" id="KW-0653">Protein transport</keyword>
<evidence type="ECO:0000313" key="9">
    <source>
        <dbReference type="Proteomes" id="UP000092650"/>
    </source>
</evidence>
<proteinExistence type="inferred from homology"/>
<accession>A0A1C7ECR1</accession>
<evidence type="ECO:0000313" key="8">
    <source>
        <dbReference type="EMBL" id="ANU21485.1"/>
    </source>
</evidence>
<dbReference type="EMBL" id="CP016539">
    <property type="protein sequence ID" value="ANU21485.1"/>
    <property type="molecule type" value="Genomic_DNA"/>
</dbReference>
<dbReference type="Gene3D" id="3.10.105.10">
    <property type="entry name" value="Dipeptide-binding Protein, Domain 3"/>
    <property type="match status" value="1"/>
</dbReference>
<evidence type="ECO:0000256" key="6">
    <source>
        <dbReference type="SAM" id="SignalP"/>
    </source>
</evidence>
<dbReference type="InterPro" id="IPR000914">
    <property type="entry name" value="SBP_5_dom"/>
</dbReference>
<evidence type="ECO:0000256" key="5">
    <source>
        <dbReference type="ARBA" id="ARBA00022856"/>
    </source>
</evidence>
<dbReference type="GO" id="GO:0030288">
    <property type="term" value="C:outer membrane-bounded periplasmic space"/>
    <property type="evidence" value="ECO:0007669"/>
    <property type="project" value="UniProtKB-ARBA"/>
</dbReference>
<dbReference type="OrthoDB" id="9801912at2"/>
<dbReference type="SUPFAM" id="SSF53850">
    <property type="entry name" value="Periplasmic binding protein-like II"/>
    <property type="match status" value="1"/>
</dbReference>
<keyword evidence="3" id="KW-0813">Transport</keyword>